<dbReference type="InterPro" id="IPR010310">
    <property type="entry name" value="T7SS_ESAT-6-like"/>
</dbReference>
<sequence>MGQAQITAAAKKADDVGEGIAGNLNVLMQQIEAAEAGFKGGGGRAFQQKSLEIHNDLKTILQNLNRLANAADSSVTDYGSTDADIEQEINQVGAAYGGGSVADGLRA</sequence>
<dbReference type="RefSeq" id="WP_030445108.1">
    <property type="nucleotide sequence ID" value="NZ_AP023354.1"/>
</dbReference>
<gene>
    <name evidence="1" type="ORF">Asera_65380</name>
</gene>
<organism evidence="1 2">
    <name type="scientific">Actinocatenispora sera</name>
    <dbReference type="NCBI Taxonomy" id="390989"/>
    <lineage>
        <taxon>Bacteria</taxon>
        <taxon>Bacillati</taxon>
        <taxon>Actinomycetota</taxon>
        <taxon>Actinomycetes</taxon>
        <taxon>Micromonosporales</taxon>
        <taxon>Micromonosporaceae</taxon>
        <taxon>Actinocatenispora</taxon>
    </lineage>
</organism>
<dbReference type="Pfam" id="PF06013">
    <property type="entry name" value="WXG100"/>
    <property type="match status" value="1"/>
</dbReference>
<accession>A0A810LA37</accession>
<evidence type="ECO:0000313" key="2">
    <source>
        <dbReference type="Proteomes" id="UP000680750"/>
    </source>
</evidence>
<dbReference type="InterPro" id="IPR036689">
    <property type="entry name" value="ESAT-6-like_sf"/>
</dbReference>
<name>A0A810LA37_9ACTN</name>
<keyword evidence="2" id="KW-1185">Reference proteome</keyword>
<dbReference type="AlphaFoldDB" id="A0A810LA37"/>
<dbReference type="Gene3D" id="1.10.287.1060">
    <property type="entry name" value="ESAT-6-like"/>
    <property type="match status" value="1"/>
</dbReference>
<proteinExistence type="predicted"/>
<evidence type="ECO:0008006" key="3">
    <source>
        <dbReference type="Google" id="ProtNLM"/>
    </source>
</evidence>
<reference evidence="1" key="1">
    <citation type="submission" date="2020-08" db="EMBL/GenBank/DDBJ databases">
        <title>Whole genome shotgun sequence of Actinocatenispora sera NBRC 101916.</title>
        <authorList>
            <person name="Komaki H."/>
            <person name="Tamura T."/>
        </authorList>
    </citation>
    <scope>NUCLEOTIDE SEQUENCE</scope>
    <source>
        <strain evidence="1">NBRC 101916</strain>
    </source>
</reference>
<dbReference type="KEGG" id="aser:Asera_65380"/>
<evidence type="ECO:0000313" key="1">
    <source>
        <dbReference type="EMBL" id="BCJ32430.1"/>
    </source>
</evidence>
<dbReference type="Proteomes" id="UP000680750">
    <property type="component" value="Chromosome"/>
</dbReference>
<dbReference type="EMBL" id="AP023354">
    <property type="protein sequence ID" value="BCJ32430.1"/>
    <property type="molecule type" value="Genomic_DNA"/>
</dbReference>
<protein>
    <recommendedName>
        <fullName evidence="3">WXG100 family type VII secretion target</fullName>
    </recommendedName>
</protein>
<dbReference type="SUPFAM" id="SSF140453">
    <property type="entry name" value="EsxAB dimer-like"/>
    <property type="match status" value="1"/>
</dbReference>